<gene>
    <name evidence="2" type="ordered locus">RPE_1143</name>
</gene>
<evidence type="ECO:0000313" key="2">
    <source>
        <dbReference type="EMBL" id="ABJ05095.1"/>
    </source>
</evidence>
<dbReference type="STRING" id="316055.RPE_1143"/>
<accession>Q07SI9</accession>
<dbReference type="AlphaFoldDB" id="Q07SI9"/>
<feature type="region of interest" description="Disordered" evidence="1">
    <location>
        <begin position="47"/>
        <end position="69"/>
    </location>
</feature>
<evidence type="ECO:0000256" key="1">
    <source>
        <dbReference type="SAM" id="MobiDB-lite"/>
    </source>
</evidence>
<sequence length="262" mass="28468">MREVEVAKGELAAPPSTTRIRKKIMVSAVSSQAATSNSLAAYTALNGDDSSQQSASNVPPNDSDHGPATQVSLSQHALDRLMAALKQVPDAAQQAVDALSQAGGDRFQAHMQAMDRRVELMKINTQLRMLDWREETNNSLASTIKSMQESAIKWQNTTPVPAVQLSDAEISAILKKVAPLGIDRSKIGGADTYSFGDDGKIYTFLKDGTAWVNEGGVPTSEEQKQRGYQAYQDSMLYLTTRIEYSSVSRADLIAKRDALTDQ</sequence>
<protein>
    <submittedName>
        <fullName evidence="2">Uncharacterized protein</fullName>
    </submittedName>
</protein>
<name>Q07SI9_RHOP5</name>
<dbReference type="KEGG" id="rpe:RPE_1143"/>
<proteinExistence type="predicted"/>
<feature type="compositionally biased region" description="Polar residues" evidence="1">
    <location>
        <begin position="48"/>
        <end position="60"/>
    </location>
</feature>
<organism evidence="2">
    <name type="scientific">Rhodopseudomonas palustris (strain BisA53)</name>
    <dbReference type="NCBI Taxonomy" id="316055"/>
    <lineage>
        <taxon>Bacteria</taxon>
        <taxon>Pseudomonadati</taxon>
        <taxon>Pseudomonadota</taxon>
        <taxon>Alphaproteobacteria</taxon>
        <taxon>Hyphomicrobiales</taxon>
        <taxon>Nitrobacteraceae</taxon>
        <taxon>Rhodopseudomonas</taxon>
    </lineage>
</organism>
<dbReference type="HOGENOM" id="CLU_1011344_0_0_5"/>
<reference evidence="2" key="1">
    <citation type="submission" date="2006-09" db="EMBL/GenBank/DDBJ databases">
        <title>Complete sequence of Rhodopseudomonas palustris BisA53.</title>
        <authorList>
            <consortium name="US DOE Joint Genome Institute"/>
            <person name="Copeland A."/>
            <person name="Lucas S."/>
            <person name="Lapidus A."/>
            <person name="Barry K."/>
            <person name="Detter J.C."/>
            <person name="Glavina del Rio T."/>
            <person name="Hammon N."/>
            <person name="Israni S."/>
            <person name="Dalin E."/>
            <person name="Tice H."/>
            <person name="Pitluck S."/>
            <person name="Chain P."/>
            <person name="Malfatti S."/>
            <person name="Shin M."/>
            <person name="Vergez L."/>
            <person name="Schmutz J."/>
            <person name="Larimer F."/>
            <person name="Land M."/>
            <person name="Hauser L."/>
            <person name="Pelletier D.A."/>
            <person name="Kyrpides N."/>
            <person name="Kim E."/>
            <person name="Harwood C.S."/>
            <person name="Oda Y."/>
            <person name="Richardson P."/>
        </authorList>
    </citation>
    <scope>NUCLEOTIDE SEQUENCE [LARGE SCALE GENOMIC DNA]</scope>
    <source>
        <strain evidence="2">BisA53</strain>
    </source>
</reference>
<dbReference type="EMBL" id="CP000463">
    <property type="protein sequence ID" value="ABJ05095.1"/>
    <property type="molecule type" value="Genomic_DNA"/>
</dbReference>